<evidence type="ECO:0000313" key="5">
    <source>
        <dbReference type="Proteomes" id="UP000188532"/>
    </source>
</evidence>
<keyword evidence="2" id="KW-1133">Transmembrane helix</keyword>
<dbReference type="EMBL" id="MVBN01000004">
    <property type="protein sequence ID" value="OOK74790.1"/>
    <property type="molecule type" value="Genomic_DNA"/>
</dbReference>
<comment type="caution">
    <text evidence="4">The sequence shown here is derived from an EMBL/GenBank/DDBJ whole genome shotgun (WGS) entry which is preliminary data.</text>
</comment>
<evidence type="ECO:0000313" key="3">
    <source>
        <dbReference type="EMBL" id="OOK70566.1"/>
    </source>
</evidence>
<feature type="compositionally biased region" description="Gly residues" evidence="1">
    <location>
        <begin position="78"/>
        <end position="91"/>
    </location>
</feature>
<evidence type="ECO:0000313" key="6">
    <source>
        <dbReference type="Proteomes" id="UP000189229"/>
    </source>
</evidence>
<dbReference type="Proteomes" id="UP000189229">
    <property type="component" value="Unassembled WGS sequence"/>
</dbReference>
<name>A0A1V3X6L8_MYCKA</name>
<reference evidence="5 6" key="1">
    <citation type="submission" date="2017-02" db="EMBL/GenBank/DDBJ databases">
        <title>Complete genome sequences of Mycobacterium kansasii strains isolated from rhesus macaques.</title>
        <authorList>
            <person name="Panda A."/>
            <person name="Nagaraj S."/>
            <person name="Zhao X."/>
            <person name="Tettelin H."/>
            <person name="Detolla L.J."/>
        </authorList>
    </citation>
    <scope>NUCLEOTIDE SEQUENCE [LARGE SCALE GENOMIC DNA]</scope>
    <source>
        <strain evidence="4 5">11-3469</strain>
        <strain evidence="3 6">11-3813</strain>
    </source>
</reference>
<gene>
    <name evidence="4" type="ORF">BZL29_4288</name>
    <name evidence="3" type="ORF">BZL30_6249</name>
</gene>
<organism evidence="4 5">
    <name type="scientific">Mycobacterium kansasii</name>
    <dbReference type="NCBI Taxonomy" id="1768"/>
    <lineage>
        <taxon>Bacteria</taxon>
        <taxon>Bacillati</taxon>
        <taxon>Actinomycetota</taxon>
        <taxon>Actinomycetes</taxon>
        <taxon>Mycobacteriales</taxon>
        <taxon>Mycobacteriaceae</taxon>
        <taxon>Mycobacterium</taxon>
    </lineage>
</organism>
<feature type="region of interest" description="Disordered" evidence="1">
    <location>
        <begin position="1"/>
        <end position="25"/>
    </location>
</feature>
<dbReference type="EMBL" id="MVBM01000006">
    <property type="protein sequence ID" value="OOK70566.1"/>
    <property type="molecule type" value="Genomic_DNA"/>
</dbReference>
<evidence type="ECO:0000313" key="4">
    <source>
        <dbReference type="EMBL" id="OOK74790.1"/>
    </source>
</evidence>
<dbReference type="RefSeq" id="WP_023367710.1">
    <property type="nucleotide sequence ID" value="NZ_BLYZ01000002.1"/>
</dbReference>
<sequence>MTQTPEPAEPTVQAEQRGYEDRSGRPGWLDQLLTWVGIIAGVVFIVALIFFSGFFLGRATHGPYGGRDGGCSMMDSGGRMGPGGMGGGGMMGPHQTPSPTTPQAPHP</sequence>
<dbReference type="STRING" id="1768.B1T50_10145"/>
<dbReference type="GeneID" id="29697969"/>
<proteinExistence type="predicted"/>
<keyword evidence="2" id="KW-0812">Transmembrane</keyword>
<feature type="transmembrane region" description="Helical" evidence="2">
    <location>
        <begin position="32"/>
        <end position="57"/>
    </location>
</feature>
<dbReference type="AlphaFoldDB" id="A0A1V3X6L8"/>
<evidence type="ECO:0000256" key="1">
    <source>
        <dbReference type="SAM" id="MobiDB-lite"/>
    </source>
</evidence>
<evidence type="ECO:0000256" key="2">
    <source>
        <dbReference type="SAM" id="Phobius"/>
    </source>
</evidence>
<feature type="region of interest" description="Disordered" evidence="1">
    <location>
        <begin position="73"/>
        <end position="107"/>
    </location>
</feature>
<keyword evidence="2" id="KW-0472">Membrane</keyword>
<accession>A0A1V3X6L8</accession>
<dbReference type="Proteomes" id="UP000188532">
    <property type="component" value="Unassembled WGS sequence"/>
</dbReference>
<protein>
    <submittedName>
        <fullName evidence="4">Uncharacterized protein</fullName>
    </submittedName>
</protein>